<keyword evidence="8" id="KW-0968">Cytoplasmic vesicle</keyword>
<evidence type="ECO:0000256" key="6">
    <source>
        <dbReference type="ARBA" id="ARBA00023136"/>
    </source>
</evidence>
<dbReference type="Pfam" id="PF07651">
    <property type="entry name" value="ANTH"/>
    <property type="match status" value="1"/>
</dbReference>
<evidence type="ECO:0000256" key="7">
    <source>
        <dbReference type="ARBA" id="ARBA00023176"/>
    </source>
</evidence>
<dbReference type="GO" id="GO:0000149">
    <property type="term" value="F:SNARE binding"/>
    <property type="evidence" value="ECO:0007669"/>
    <property type="project" value="TreeGrafter"/>
</dbReference>
<dbReference type="Gene3D" id="1.25.40.90">
    <property type="match status" value="1"/>
</dbReference>
<dbReference type="InterPro" id="IPR013809">
    <property type="entry name" value="ENTH"/>
</dbReference>
<evidence type="ECO:0000256" key="5">
    <source>
        <dbReference type="ARBA" id="ARBA00023034"/>
    </source>
</evidence>
<dbReference type="SMART" id="SM00273">
    <property type="entry name" value="ENTH"/>
    <property type="match status" value="1"/>
</dbReference>
<dbReference type="GO" id="GO:0072583">
    <property type="term" value="P:clathrin-dependent endocytosis"/>
    <property type="evidence" value="ECO:0007669"/>
    <property type="project" value="InterPro"/>
</dbReference>
<dbReference type="InterPro" id="IPR048050">
    <property type="entry name" value="ANTH_N_plant"/>
</dbReference>
<dbReference type="GO" id="GO:0030136">
    <property type="term" value="C:clathrin-coated vesicle"/>
    <property type="evidence" value="ECO:0007669"/>
    <property type="project" value="UniProtKB-SubCell"/>
</dbReference>
<dbReference type="GO" id="GO:0006900">
    <property type="term" value="P:vesicle budding from membrane"/>
    <property type="evidence" value="ECO:0007669"/>
    <property type="project" value="TreeGrafter"/>
</dbReference>
<dbReference type="SUPFAM" id="SSF48464">
    <property type="entry name" value="ENTH/VHS domain"/>
    <property type="match status" value="1"/>
</dbReference>
<evidence type="ECO:0000256" key="1">
    <source>
        <dbReference type="ARBA" id="ARBA00004132"/>
    </source>
</evidence>
<keyword evidence="4" id="KW-0254">Endocytosis</keyword>
<dbReference type="GO" id="GO:0005546">
    <property type="term" value="F:phosphatidylinositol-4,5-bisphosphate binding"/>
    <property type="evidence" value="ECO:0007669"/>
    <property type="project" value="TreeGrafter"/>
</dbReference>
<comment type="caution">
    <text evidence="10">The sequence shown here is derived from an EMBL/GenBank/DDBJ whole genome shotgun (WGS) entry which is preliminary data.</text>
</comment>
<dbReference type="GO" id="GO:0005794">
    <property type="term" value="C:Golgi apparatus"/>
    <property type="evidence" value="ECO:0007669"/>
    <property type="project" value="UniProtKB-SubCell"/>
</dbReference>
<dbReference type="AlphaFoldDB" id="A0AAV5KFV7"/>
<dbReference type="GO" id="GO:0005545">
    <property type="term" value="F:1-phosphatidylinositol binding"/>
    <property type="evidence" value="ECO:0007669"/>
    <property type="project" value="TreeGrafter"/>
</dbReference>
<evidence type="ECO:0000256" key="8">
    <source>
        <dbReference type="ARBA" id="ARBA00023329"/>
    </source>
</evidence>
<dbReference type="PANTHER" id="PTHR22951">
    <property type="entry name" value="CLATHRIN ASSEMBLY PROTEIN"/>
    <property type="match status" value="1"/>
</dbReference>
<sequence length="350" mass="38705">MGRATNLRDLVGKLKDKASQSKAALLSNPKALSPHLALLRATTHDPSAPPNQRHLATLLSFGNGSRATAASAVDVLMDRLQTTHDAAVALKCLITIHHVIRHGSFILQDQLSVYPFTGGRNYLNLSNFRDNSTVLGWELSSWVRWYALYLEQVLATSRILGFFLSSSSATKDEVEENVSTLLNSDLVKDIDSLANLLYEMCKRPDSLNEQGKRLVDKVMELVGEDSLSAINEIAMRVNELKERLSYLSFADSVELVCALRMLEGCKERLAAILTQGKTVSTETFWGLIGEVKDMVEDSKVYTGEGRLLSTGSKNNGSESARFDDRALRRNDSVRFSSGRLLAFTDLVFQS</sequence>
<dbReference type="Proteomes" id="UP001054252">
    <property type="component" value="Unassembled WGS sequence"/>
</dbReference>
<evidence type="ECO:0000313" key="10">
    <source>
        <dbReference type="EMBL" id="GKV23483.1"/>
    </source>
</evidence>
<dbReference type="PANTHER" id="PTHR22951:SF76">
    <property type="entry name" value="OS09G0468150 PROTEIN"/>
    <property type="match status" value="1"/>
</dbReference>
<accession>A0AAV5KFV7</accession>
<proteinExistence type="predicted"/>
<evidence type="ECO:0000256" key="3">
    <source>
        <dbReference type="ARBA" id="ARBA00004600"/>
    </source>
</evidence>
<protein>
    <recommendedName>
        <fullName evidence="9">ENTH domain-containing protein</fullName>
    </recommendedName>
</protein>
<evidence type="ECO:0000256" key="2">
    <source>
        <dbReference type="ARBA" id="ARBA00004555"/>
    </source>
</evidence>
<dbReference type="InterPro" id="IPR045192">
    <property type="entry name" value="AP180-like"/>
</dbReference>
<dbReference type="PROSITE" id="PS50942">
    <property type="entry name" value="ENTH"/>
    <property type="match status" value="1"/>
</dbReference>
<evidence type="ECO:0000313" key="11">
    <source>
        <dbReference type="Proteomes" id="UP001054252"/>
    </source>
</evidence>
<keyword evidence="11" id="KW-1185">Reference proteome</keyword>
<evidence type="ECO:0000259" key="9">
    <source>
        <dbReference type="PROSITE" id="PS50942"/>
    </source>
</evidence>
<dbReference type="GO" id="GO:0005905">
    <property type="term" value="C:clathrin-coated pit"/>
    <property type="evidence" value="ECO:0007669"/>
    <property type="project" value="UniProtKB-SubCell"/>
</dbReference>
<dbReference type="FunFam" id="1.25.40.90:FF:000035">
    <property type="entry name" value="Putative clathrin assembly protein At4g40080"/>
    <property type="match status" value="1"/>
</dbReference>
<evidence type="ECO:0000256" key="4">
    <source>
        <dbReference type="ARBA" id="ARBA00022583"/>
    </source>
</evidence>
<dbReference type="GO" id="GO:0032050">
    <property type="term" value="F:clathrin heavy chain binding"/>
    <property type="evidence" value="ECO:0007669"/>
    <property type="project" value="TreeGrafter"/>
</dbReference>
<reference evidence="10 11" key="1">
    <citation type="journal article" date="2021" name="Commun. Biol.">
        <title>The genome of Shorea leprosula (Dipterocarpaceae) highlights the ecological relevance of drought in aseasonal tropical rainforests.</title>
        <authorList>
            <person name="Ng K.K.S."/>
            <person name="Kobayashi M.J."/>
            <person name="Fawcett J.A."/>
            <person name="Hatakeyama M."/>
            <person name="Paape T."/>
            <person name="Ng C.H."/>
            <person name="Ang C.C."/>
            <person name="Tnah L.H."/>
            <person name="Lee C.T."/>
            <person name="Nishiyama T."/>
            <person name="Sese J."/>
            <person name="O'Brien M.J."/>
            <person name="Copetti D."/>
            <person name="Mohd Noor M.I."/>
            <person name="Ong R.C."/>
            <person name="Putra M."/>
            <person name="Sireger I.Z."/>
            <person name="Indrioko S."/>
            <person name="Kosugi Y."/>
            <person name="Izuno A."/>
            <person name="Isagi Y."/>
            <person name="Lee S.L."/>
            <person name="Shimizu K.K."/>
        </authorList>
    </citation>
    <scope>NUCLEOTIDE SEQUENCE [LARGE SCALE GENOMIC DNA]</scope>
    <source>
        <strain evidence="10">214</strain>
    </source>
</reference>
<organism evidence="10 11">
    <name type="scientific">Rubroshorea leprosula</name>
    <dbReference type="NCBI Taxonomy" id="152421"/>
    <lineage>
        <taxon>Eukaryota</taxon>
        <taxon>Viridiplantae</taxon>
        <taxon>Streptophyta</taxon>
        <taxon>Embryophyta</taxon>
        <taxon>Tracheophyta</taxon>
        <taxon>Spermatophyta</taxon>
        <taxon>Magnoliopsida</taxon>
        <taxon>eudicotyledons</taxon>
        <taxon>Gunneridae</taxon>
        <taxon>Pentapetalae</taxon>
        <taxon>rosids</taxon>
        <taxon>malvids</taxon>
        <taxon>Malvales</taxon>
        <taxon>Dipterocarpaceae</taxon>
        <taxon>Rubroshorea</taxon>
    </lineage>
</organism>
<keyword evidence="6" id="KW-0472">Membrane</keyword>
<comment type="subcellular location">
    <subcellularLocation>
        <location evidence="1">Cytoplasmic vesicle</location>
        <location evidence="1">Clathrin-coated vesicle</location>
    </subcellularLocation>
    <subcellularLocation>
        <location evidence="2">Golgi apparatus</location>
    </subcellularLocation>
    <subcellularLocation>
        <location evidence="3">Membrane</location>
        <location evidence="3">Clathrin-coated pit</location>
    </subcellularLocation>
</comment>
<dbReference type="CDD" id="cd16987">
    <property type="entry name" value="ANTH_N_AP180_plant"/>
    <property type="match status" value="1"/>
</dbReference>
<dbReference type="GO" id="GO:0048268">
    <property type="term" value="P:clathrin coat assembly"/>
    <property type="evidence" value="ECO:0007669"/>
    <property type="project" value="InterPro"/>
</dbReference>
<gene>
    <name evidence="10" type="ORF">SLEP1_g33199</name>
</gene>
<name>A0AAV5KFV7_9ROSI</name>
<dbReference type="InterPro" id="IPR011417">
    <property type="entry name" value="ANTH_dom"/>
</dbReference>
<keyword evidence="5" id="KW-0333">Golgi apparatus</keyword>
<keyword evidence="7" id="KW-0168">Coated pit</keyword>
<dbReference type="InterPro" id="IPR008942">
    <property type="entry name" value="ENTH_VHS"/>
</dbReference>
<dbReference type="EMBL" id="BPVZ01000063">
    <property type="protein sequence ID" value="GKV23483.1"/>
    <property type="molecule type" value="Genomic_DNA"/>
</dbReference>
<feature type="domain" description="ENTH" evidence="9">
    <location>
        <begin position="26"/>
        <end position="164"/>
    </location>
</feature>